<keyword evidence="6 10" id="KW-1133">Transmembrane helix</keyword>
<dbReference type="SUPFAM" id="SSF58038">
    <property type="entry name" value="SNARE fusion complex"/>
    <property type="match status" value="1"/>
</dbReference>
<keyword evidence="7" id="KW-0175">Coiled coil</keyword>
<dbReference type="GO" id="GO:0016020">
    <property type="term" value="C:membrane"/>
    <property type="evidence" value="ECO:0007669"/>
    <property type="project" value="UniProtKB-SubCell"/>
</dbReference>
<organism evidence="12 13">
    <name type="scientific">Phlebiopsis gigantea (strain 11061_1 CR5-6)</name>
    <name type="common">White-rot fungus</name>
    <name type="synonym">Peniophora gigantea</name>
    <dbReference type="NCBI Taxonomy" id="745531"/>
    <lineage>
        <taxon>Eukaryota</taxon>
        <taxon>Fungi</taxon>
        <taxon>Dikarya</taxon>
        <taxon>Basidiomycota</taxon>
        <taxon>Agaricomycotina</taxon>
        <taxon>Agaricomycetes</taxon>
        <taxon>Polyporales</taxon>
        <taxon>Phanerochaetaceae</taxon>
        <taxon>Phlebiopsis</taxon>
    </lineage>
</organism>
<dbReference type="Proteomes" id="UP000053257">
    <property type="component" value="Unassembled WGS sequence"/>
</dbReference>
<dbReference type="FunFam" id="1.20.5.110:FF:000060">
    <property type="entry name" value="SNARE complex subunit (Syn8)"/>
    <property type="match status" value="1"/>
</dbReference>
<protein>
    <recommendedName>
        <fullName evidence="11">t-SNARE coiled-coil homology domain-containing protein</fullName>
    </recommendedName>
</protein>
<evidence type="ECO:0000256" key="9">
    <source>
        <dbReference type="SAM" id="MobiDB-lite"/>
    </source>
</evidence>
<dbReference type="PROSITE" id="PS50192">
    <property type="entry name" value="T_SNARE"/>
    <property type="match status" value="1"/>
</dbReference>
<keyword evidence="8 10" id="KW-0472">Membrane</keyword>
<proteinExistence type="predicted"/>
<evidence type="ECO:0000313" key="12">
    <source>
        <dbReference type="EMBL" id="KIP11317.1"/>
    </source>
</evidence>
<dbReference type="PANTHER" id="PTHR12791">
    <property type="entry name" value="GOLGI SNARE BET1-RELATED"/>
    <property type="match status" value="1"/>
</dbReference>
<evidence type="ECO:0000256" key="5">
    <source>
        <dbReference type="ARBA" id="ARBA00022927"/>
    </source>
</evidence>
<dbReference type="SMART" id="SM00397">
    <property type="entry name" value="t_SNARE"/>
    <property type="match status" value="1"/>
</dbReference>
<keyword evidence="5" id="KW-0653">Protein transport</keyword>
<evidence type="ECO:0000256" key="8">
    <source>
        <dbReference type="ARBA" id="ARBA00023136"/>
    </source>
</evidence>
<dbReference type="InterPro" id="IPR000727">
    <property type="entry name" value="T_SNARE_dom"/>
</dbReference>
<feature type="domain" description="T-SNARE coiled-coil homology" evidence="11">
    <location>
        <begin position="155"/>
        <end position="217"/>
    </location>
</feature>
<keyword evidence="3" id="KW-0813">Transport</keyword>
<dbReference type="GO" id="GO:0006896">
    <property type="term" value="P:Golgi to vacuole transport"/>
    <property type="evidence" value="ECO:0007669"/>
    <property type="project" value="UniProtKB-ARBA"/>
</dbReference>
<dbReference type="STRING" id="745531.A0A0C3SCY3"/>
<evidence type="ECO:0000256" key="2">
    <source>
        <dbReference type="ARBA" id="ARBA00004308"/>
    </source>
</evidence>
<evidence type="ECO:0000259" key="11">
    <source>
        <dbReference type="PROSITE" id="PS50192"/>
    </source>
</evidence>
<dbReference type="Pfam" id="PF05739">
    <property type="entry name" value="SNARE"/>
    <property type="match status" value="1"/>
</dbReference>
<feature type="transmembrane region" description="Helical" evidence="10">
    <location>
        <begin position="226"/>
        <end position="244"/>
    </location>
</feature>
<dbReference type="GO" id="GO:0015031">
    <property type="term" value="P:protein transport"/>
    <property type="evidence" value="ECO:0007669"/>
    <property type="project" value="UniProtKB-KW"/>
</dbReference>
<evidence type="ECO:0000256" key="6">
    <source>
        <dbReference type="ARBA" id="ARBA00022989"/>
    </source>
</evidence>
<name>A0A0C3SCY3_PHLG1</name>
<evidence type="ECO:0000256" key="4">
    <source>
        <dbReference type="ARBA" id="ARBA00022692"/>
    </source>
</evidence>
<evidence type="ECO:0000256" key="7">
    <source>
        <dbReference type="ARBA" id="ARBA00023054"/>
    </source>
</evidence>
<dbReference type="AlphaFoldDB" id="A0A0C3SCY3"/>
<evidence type="ECO:0000256" key="1">
    <source>
        <dbReference type="ARBA" id="ARBA00004167"/>
    </source>
</evidence>
<reference evidence="12 13" key="1">
    <citation type="journal article" date="2014" name="PLoS Genet.">
        <title>Analysis of the Phlebiopsis gigantea genome, transcriptome and secretome provides insight into its pioneer colonization strategies of wood.</title>
        <authorList>
            <person name="Hori C."/>
            <person name="Ishida T."/>
            <person name="Igarashi K."/>
            <person name="Samejima M."/>
            <person name="Suzuki H."/>
            <person name="Master E."/>
            <person name="Ferreira P."/>
            <person name="Ruiz-Duenas F.J."/>
            <person name="Held B."/>
            <person name="Canessa P."/>
            <person name="Larrondo L.F."/>
            <person name="Schmoll M."/>
            <person name="Druzhinina I.S."/>
            <person name="Kubicek C.P."/>
            <person name="Gaskell J.A."/>
            <person name="Kersten P."/>
            <person name="St John F."/>
            <person name="Glasner J."/>
            <person name="Sabat G."/>
            <person name="Splinter BonDurant S."/>
            <person name="Syed K."/>
            <person name="Yadav J."/>
            <person name="Mgbeahuruike A.C."/>
            <person name="Kovalchuk A."/>
            <person name="Asiegbu F.O."/>
            <person name="Lackner G."/>
            <person name="Hoffmeister D."/>
            <person name="Rencoret J."/>
            <person name="Gutierrez A."/>
            <person name="Sun H."/>
            <person name="Lindquist E."/>
            <person name="Barry K."/>
            <person name="Riley R."/>
            <person name="Grigoriev I.V."/>
            <person name="Henrissat B."/>
            <person name="Kues U."/>
            <person name="Berka R.M."/>
            <person name="Martinez A.T."/>
            <person name="Covert S.F."/>
            <person name="Blanchette R.A."/>
            <person name="Cullen D."/>
        </authorList>
    </citation>
    <scope>NUCLEOTIDE SEQUENCE [LARGE SCALE GENOMIC DNA]</scope>
    <source>
        <strain evidence="12 13">11061_1 CR5-6</strain>
    </source>
</reference>
<feature type="region of interest" description="Disordered" evidence="9">
    <location>
        <begin position="98"/>
        <end position="125"/>
    </location>
</feature>
<keyword evidence="13" id="KW-1185">Reference proteome</keyword>
<keyword evidence="4 10" id="KW-0812">Transmembrane</keyword>
<dbReference type="Gene3D" id="1.20.5.110">
    <property type="match status" value="1"/>
</dbReference>
<accession>A0A0C3SCY3</accession>
<dbReference type="CDD" id="cd15859">
    <property type="entry name" value="SNARE_SYN8"/>
    <property type="match status" value="1"/>
</dbReference>
<feature type="compositionally biased region" description="Low complexity" evidence="9">
    <location>
        <begin position="98"/>
        <end position="115"/>
    </location>
</feature>
<dbReference type="EMBL" id="KN840447">
    <property type="protein sequence ID" value="KIP11317.1"/>
    <property type="molecule type" value="Genomic_DNA"/>
</dbReference>
<evidence type="ECO:0000313" key="13">
    <source>
        <dbReference type="Proteomes" id="UP000053257"/>
    </source>
</evidence>
<gene>
    <name evidence="12" type="ORF">PHLGIDRAFT_28014</name>
</gene>
<sequence>MATLAKLTSLSTQTLSLLLERQRLQTLTPASTGNSLHLPQITRNLGQLRTGVADLEEKDGNTEAVRLLKNQYERMRGMLGAEADAAGIPRLQQTPPITTSVSPAASSSSLPVARSPLPPPVHAHDTHSEEVNYAPYTDDPEAAYPSTDTMLHSQRTMMEEQDMHLDHLATSIGRQRDLSLQINEELEVHHGLLEEMDEELDRTGNRLSQARRKLDKVARGAKENSSTVMIGLIIFILLILIIVFKT</sequence>
<dbReference type="HOGENOM" id="CLU_053570_1_0_1"/>
<dbReference type="OrthoDB" id="244190at2759"/>
<evidence type="ECO:0000256" key="3">
    <source>
        <dbReference type="ARBA" id="ARBA00022448"/>
    </source>
</evidence>
<comment type="subcellular location">
    <subcellularLocation>
        <location evidence="2">Endomembrane system</location>
    </subcellularLocation>
    <subcellularLocation>
        <location evidence="1">Membrane</location>
        <topology evidence="1">Single-pass membrane protein</topology>
    </subcellularLocation>
</comment>
<evidence type="ECO:0000256" key="10">
    <source>
        <dbReference type="SAM" id="Phobius"/>
    </source>
</evidence>
<dbReference type="GO" id="GO:0061025">
    <property type="term" value="P:membrane fusion"/>
    <property type="evidence" value="ECO:0007669"/>
    <property type="project" value="UniProtKB-ARBA"/>
</dbReference>
<dbReference type="GO" id="GO:0005768">
    <property type="term" value="C:endosome"/>
    <property type="evidence" value="ECO:0007669"/>
    <property type="project" value="UniProtKB-ARBA"/>
</dbReference>